<keyword evidence="10 15" id="KW-0472">Membrane</keyword>
<evidence type="ECO:0000313" key="20">
    <source>
        <dbReference type="RefSeq" id="XP_048261753.1"/>
    </source>
</evidence>
<evidence type="ECO:0000259" key="18">
    <source>
        <dbReference type="PROSITE" id="PS51352"/>
    </source>
</evidence>
<organism evidence="19 20">
    <name type="scientific">Bombus terrestris</name>
    <name type="common">Buff-tailed bumblebee</name>
    <name type="synonym">Apis terrestris</name>
    <dbReference type="NCBI Taxonomy" id="30195"/>
    <lineage>
        <taxon>Eukaryota</taxon>
        <taxon>Metazoa</taxon>
        <taxon>Ecdysozoa</taxon>
        <taxon>Arthropoda</taxon>
        <taxon>Hexapoda</taxon>
        <taxon>Insecta</taxon>
        <taxon>Pterygota</taxon>
        <taxon>Neoptera</taxon>
        <taxon>Endopterygota</taxon>
        <taxon>Hymenoptera</taxon>
        <taxon>Apocrita</taxon>
        <taxon>Aculeata</taxon>
        <taxon>Apoidea</taxon>
        <taxon>Anthophila</taxon>
        <taxon>Apidae</taxon>
        <taxon>Bombus</taxon>
        <taxon>Bombus</taxon>
    </lineage>
</organism>
<keyword evidence="3" id="KW-0597">Phosphoprotein</keyword>
<evidence type="ECO:0000256" key="13">
    <source>
        <dbReference type="PROSITE-ProRule" id="PRU00176"/>
    </source>
</evidence>
<feature type="domain" description="Thioredoxin" evidence="18">
    <location>
        <begin position="24"/>
        <end position="136"/>
    </location>
</feature>
<dbReference type="Proteomes" id="UP000835206">
    <property type="component" value="Chromosome 1"/>
</dbReference>
<dbReference type="PROSITE" id="PS00194">
    <property type="entry name" value="THIOREDOXIN_1"/>
    <property type="match status" value="1"/>
</dbReference>
<keyword evidence="6" id="KW-0256">Endoplasmic reticulum</keyword>
<dbReference type="InterPro" id="IPR034228">
    <property type="entry name" value="Nop6_RRM"/>
</dbReference>
<evidence type="ECO:0000256" key="2">
    <source>
        <dbReference type="ARBA" id="ARBA00022448"/>
    </source>
</evidence>
<evidence type="ECO:0000256" key="11">
    <source>
        <dbReference type="ARBA" id="ARBA00023157"/>
    </source>
</evidence>
<dbReference type="PANTHER" id="PTHR46107:SF3">
    <property type="entry name" value="THIOREDOXIN DOMAIN-CONTAINING PROTEIN"/>
    <property type="match status" value="1"/>
</dbReference>
<feature type="compositionally biased region" description="Polar residues" evidence="14">
    <location>
        <begin position="915"/>
        <end position="934"/>
    </location>
</feature>
<sequence>MSYTKFNFSFYIICCCLSLGLVNANTQTSSKNFFAEQLTEENWDRMLIGEWMVEFYAPWCPACKTLEPIWEHLAAQKENLNINVGKVDVTDSPGLSGRFMVTALPTIYHVKNGIFRQYKSPRDKDSLIEFVSEKTWEKIEPIPGWKSPTSIQMSVIGQFFQISQVLRGIHNRFMEDFGLPTWGSYLIIAIATIVSGAILGLFIVCLIDFIYPPKPVMLQNKKKQKDGSGGFMQEKSIQDEEIVEHVKDDLVDEESEQEGSETEEKEKDADKNSKTEPSSPNVRKRKPRKADEATEEIIDMKVGKRTESDHMSLEIEIGGPELQTNEEKKEDEKEKREWPNENVEKYLEECKDWTCKGRTVEEMWTEIKEKINEAMLKKKVKIRKWGMGEKACGNETKVREYWKEEGEKRCRLCKRNEEDLRHVIEECEITGELKDIGKVLNETGEGLAELKARIEERRAKDRKEPQQLYVRPRLDSKSIFISYRTVMAKANMVKNIKKRTASVSEITEKKTETSGNFNKDHKKKKTENGTVQNGQPNKQVTKNSPKKLKNEKKNNDLGIVQNPKKKETNEASLQKSKKKTLSAAKLLKLREEYRKKRKENRLSRPHLLPPNLSVEDIKKRIKSIEERKELTRSAKRKLGILKKRLQVKEGIGKVEKGKNEKSLEIVKQKQIQNAKSMQEKVDAKSNKENKKRNAKQSKTLLKQKNEENDDDDEEDEENEDDMEIDDELSEDDNGTDVEEGDEDDDDDDDDDDDEEEEEEEDDDDDDDDVEEGGENNKNNEQDKDNEIKKSNVQKGKEKSANVEEDGKKKRYVLFVGNLPYNITNEELKKHFLTKVSQVVDIRIPRKDVNTARGFAYVELANNTDYEKALSLNCSFLNGRRINVEYSGPDRKTAVAKNFKLHALQKAGKFAGGRNRYNQKYANNKGKQNTRTVKT</sequence>
<dbReference type="AlphaFoldDB" id="A0A9C6W319"/>
<dbReference type="GO" id="GO:0015036">
    <property type="term" value="F:disulfide oxidoreductase activity"/>
    <property type="evidence" value="ECO:0007669"/>
    <property type="project" value="TreeGrafter"/>
</dbReference>
<keyword evidence="19" id="KW-1185">Reference proteome</keyword>
<dbReference type="Gene3D" id="3.40.30.10">
    <property type="entry name" value="Glutaredoxin"/>
    <property type="match status" value="1"/>
</dbReference>
<dbReference type="InterPro" id="IPR017937">
    <property type="entry name" value="Thioredoxin_CS"/>
</dbReference>
<feature type="region of interest" description="Disordered" evidence="14">
    <location>
        <begin position="248"/>
        <end position="298"/>
    </location>
</feature>
<keyword evidence="9 15" id="KW-1133">Transmembrane helix</keyword>
<feature type="compositionally biased region" description="Basic and acidic residues" evidence="14">
    <location>
        <begin position="656"/>
        <end position="667"/>
    </location>
</feature>
<evidence type="ECO:0000259" key="17">
    <source>
        <dbReference type="PROSITE" id="PS50102"/>
    </source>
</evidence>
<feature type="transmembrane region" description="Helical" evidence="15">
    <location>
        <begin position="182"/>
        <end position="211"/>
    </location>
</feature>
<dbReference type="PROSITE" id="PS50102">
    <property type="entry name" value="RRM"/>
    <property type="match status" value="1"/>
</dbReference>
<feature type="region of interest" description="Disordered" evidence="14">
    <location>
        <begin position="505"/>
        <end position="579"/>
    </location>
</feature>
<feature type="compositionally biased region" description="Acidic residues" evidence="14">
    <location>
        <begin position="250"/>
        <end position="261"/>
    </location>
</feature>
<feature type="region of interest" description="Disordered" evidence="14">
    <location>
        <begin position="914"/>
        <end position="934"/>
    </location>
</feature>
<keyword evidence="8" id="KW-0249">Electron transport</keyword>
<evidence type="ECO:0000256" key="1">
    <source>
        <dbReference type="ARBA" id="ARBA00004115"/>
    </source>
</evidence>
<dbReference type="KEGG" id="bter:100649434"/>
<feature type="signal peptide" evidence="16">
    <location>
        <begin position="1"/>
        <end position="24"/>
    </location>
</feature>
<evidence type="ECO:0000256" key="14">
    <source>
        <dbReference type="SAM" id="MobiDB-lite"/>
    </source>
</evidence>
<protein>
    <submittedName>
        <fullName evidence="20">Glutamic acid-rich protein</fullName>
    </submittedName>
</protein>
<dbReference type="Pfam" id="PF00076">
    <property type="entry name" value="RRM_1"/>
    <property type="match status" value="1"/>
</dbReference>
<evidence type="ECO:0000256" key="7">
    <source>
        <dbReference type="ARBA" id="ARBA00022884"/>
    </source>
</evidence>
<dbReference type="GO" id="GO:0005789">
    <property type="term" value="C:endoplasmic reticulum membrane"/>
    <property type="evidence" value="ECO:0007669"/>
    <property type="project" value="UniProtKB-SubCell"/>
</dbReference>
<evidence type="ECO:0000256" key="15">
    <source>
        <dbReference type="SAM" id="Phobius"/>
    </source>
</evidence>
<dbReference type="PANTHER" id="PTHR46107">
    <property type="entry name" value="DUMPY: SHORTER THAN WILD-TYPE"/>
    <property type="match status" value="1"/>
</dbReference>
<dbReference type="InterPro" id="IPR012677">
    <property type="entry name" value="Nucleotide-bd_a/b_plait_sf"/>
</dbReference>
<dbReference type="InterPro" id="IPR052454">
    <property type="entry name" value="TMX_domain-containing"/>
</dbReference>
<dbReference type="SUPFAM" id="SSF54928">
    <property type="entry name" value="RNA-binding domain, RBD"/>
    <property type="match status" value="1"/>
</dbReference>
<evidence type="ECO:0000256" key="6">
    <source>
        <dbReference type="ARBA" id="ARBA00022824"/>
    </source>
</evidence>
<evidence type="ECO:0000256" key="12">
    <source>
        <dbReference type="ARBA" id="ARBA00023284"/>
    </source>
</evidence>
<feature type="compositionally biased region" description="Polar residues" evidence="14">
    <location>
        <begin position="528"/>
        <end position="541"/>
    </location>
</feature>
<dbReference type="GO" id="GO:0003723">
    <property type="term" value="F:RNA binding"/>
    <property type="evidence" value="ECO:0007669"/>
    <property type="project" value="UniProtKB-UniRule"/>
</dbReference>
<dbReference type="InterPro" id="IPR013766">
    <property type="entry name" value="Thioredoxin_domain"/>
</dbReference>
<reference evidence="20" key="1">
    <citation type="submission" date="2025-08" db="UniProtKB">
        <authorList>
            <consortium name="RefSeq"/>
        </authorList>
    </citation>
    <scope>IDENTIFICATION</scope>
</reference>
<dbReference type="PROSITE" id="PS51352">
    <property type="entry name" value="THIOREDOXIN_2"/>
    <property type="match status" value="1"/>
</dbReference>
<evidence type="ECO:0000256" key="3">
    <source>
        <dbReference type="ARBA" id="ARBA00022553"/>
    </source>
</evidence>
<dbReference type="SMART" id="SM00360">
    <property type="entry name" value="RRM"/>
    <property type="match status" value="1"/>
</dbReference>
<gene>
    <name evidence="20" type="primary">LOC100649434</name>
</gene>
<feature type="region of interest" description="Disordered" evidence="14">
    <location>
        <begin position="656"/>
        <end position="803"/>
    </location>
</feature>
<keyword evidence="5 16" id="KW-0732">Signal</keyword>
<dbReference type="SUPFAM" id="SSF52833">
    <property type="entry name" value="Thioredoxin-like"/>
    <property type="match status" value="1"/>
</dbReference>
<evidence type="ECO:0000313" key="19">
    <source>
        <dbReference type="Proteomes" id="UP000835206"/>
    </source>
</evidence>
<evidence type="ECO:0000256" key="4">
    <source>
        <dbReference type="ARBA" id="ARBA00022692"/>
    </source>
</evidence>
<dbReference type="GeneID" id="100649434"/>
<dbReference type="InterPro" id="IPR000504">
    <property type="entry name" value="RRM_dom"/>
</dbReference>
<feature type="compositionally biased region" description="Basic and acidic residues" evidence="14">
    <location>
        <begin position="777"/>
        <end position="803"/>
    </location>
</feature>
<keyword evidence="2" id="KW-0813">Transport</keyword>
<dbReference type="Gene3D" id="3.30.70.330">
    <property type="match status" value="1"/>
</dbReference>
<keyword evidence="7 13" id="KW-0694">RNA-binding</keyword>
<dbReference type="InterPro" id="IPR035979">
    <property type="entry name" value="RBD_domain_sf"/>
</dbReference>
<dbReference type="InterPro" id="IPR036249">
    <property type="entry name" value="Thioredoxin-like_sf"/>
</dbReference>
<evidence type="ECO:0000256" key="16">
    <source>
        <dbReference type="SAM" id="SignalP"/>
    </source>
</evidence>
<dbReference type="RefSeq" id="XP_048261753.1">
    <property type="nucleotide sequence ID" value="XM_048405796.1"/>
</dbReference>
<keyword evidence="12" id="KW-0676">Redox-active center</keyword>
<dbReference type="CDD" id="cd02994">
    <property type="entry name" value="PDI_a_TMX"/>
    <property type="match status" value="1"/>
</dbReference>
<evidence type="ECO:0000256" key="9">
    <source>
        <dbReference type="ARBA" id="ARBA00022989"/>
    </source>
</evidence>
<name>A0A9C6W319_BOMTE</name>
<feature type="compositionally biased region" description="Acidic residues" evidence="14">
    <location>
        <begin position="707"/>
        <end position="773"/>
    </location>
</feature>
<dbReference type="OrthoDB" id="7869097at2759"/>
<evidence type="ECO:0000256" key="5">
    <source>
        <dbReference type="ARBA" id="ARBA00022729"/>
    </source>
</evidence>
<comment type="subcellular location">
    <subcellularLocation>
        <location evidence="1">Endoplasmic reticulum membrane</location>
        <topology evidence="1">Single-pass type I membrane protein</topology>
    </subcellularLocation>
</comment>
<feature type="compositionally biased region" description="Basic and acidic residues" evidence="14">
    <location>
        <begin position="262"/>
        <end position="274"/>
    </location>
</feature>
<proteinExistence type="predicted"/>
<evidence type="ECO:0000256" key="8">
    <source>
        <dbReference type="ARBA" id="ARBA00022982"/>
    </source>
</evidence>
<feature type="domain" description="RRM" evidence="17">
    <location>
        <begin position="811"/>
        <end position="888"/>
    </location>
</feature>
<dbReference type="Pfam" id="PF00085">
    <property type="entry name" value="Thioredoxin"/>
    <property type="match status" value="1"/>
</dbReference>
<dbReference type="CDD" id="cd12400">
    <property type="entry name" value="RRM_Nop6"/>
    <property type="match status" value="1"/>
</dbReference>
<evidence type="ECO:0000256" key="10">
    <source>
        <dbReference type="ARBA" id="ARBA00023136"/>
    </source>
</evidence>
<feature type="chain" id="PRO_5039460873" evidence="16">
    <location>
        <begin position="25"/>
        <end position="934"/>
    </location>
</feature>
<keyword evidence="11" id="KW-1015">Disulfide bond</keyword>
<keyword evidence="4 15" id="KW-0812">Transmembrane</keyword>
<feature type="compositionally biased region" description="Basic and acidic residues" evidence="14">
    <location>
        <begin position="677"/>
        <end position="688"/>
    </location>
</feature>
<accession>A0A9C6W319</accession>